<dbReference type="Proteomes" id="UP000007819">
    <property type="component" value="Chromosome A1"/>
</dbReference>
<dbReference type="AlphaFoldDB" id="A0A8R2BAF8"/>
<dbReference type="InterPro" id="IPR006580">
    <property type="entry name" value="Znf_TTF"/>
</dbReference>
<accession>A0A8R2BAF8</accession>
<dbReference type="SUPFAM" id="SSF53098">
    <property type="entry name" value="Ribonuclease H-like"/>
    <property type="match status" value="1"/>
</dbReference>
<dbReference type="PANTHER" id="PTHR45749:SF23">
    <property type="entry name" value="ZINC FINGER MYM-TYPE PROTEIN 1-LIKE"/>
    <property type="match status" value="1"/>
</dbReference>
<dbReference type="Pfam" id="PF14291">
    <property type="entry name" value="DUF4371"/>
    <property type="match status" value="1"/>
</dbReference>
<reference evidence="3" key="1">
    <citation type="submission" date="2010-06" db="EMBL/GenBank/DDBJ databases">
        <authorList>
            <person name="Jiang H."/>
            <person name="Abraham K."/>
            <person name="Ali S."/>
            <person name="Alsbrooks S.L."/>
            <person name="Anim B.N."/>
            <person name="Anosike U.S."/>
            <person name="Attaway T."/>
            <person name="Bandaranaike D.P."/>
            <person name="Battles P.K."/>
            <person name="Bell S.N."/>
            <person name="Bell A.V."/>
            <person name="Beltran B."/>
            <person name="Bickham C."/>
            <person name="Bustamante Y."/>
            <person name="Caleb T."/>
            <person name="Canada A."/>
            <person name="Cardenas V."/>
            <person name="Carter K."/>
            <person name="Chacko J."/>
            <person name="Chandrabose M.N."/>
            <person name="Chavez D."/>
            <person name="Chavez A."/>
            <person name="Chen L."/>
            <person name="Chu H.-S."/>
            <person name="Claassen K.J."/>
            <person name="Cockrell R."/>
            <person name="Collins M."/>
            <person name="Cooper J.A."/>
            <person name="Cree A."/>
            <person name="Curry S.M."/>
            <person name="Da Y."/>
            <person name="Dao M.D."/>
            <person name="Das B."/>
            <person name="Davila M.-L."/>
            <person name="Davy-Carroll L."/>
            <person name="Denson S."/>
            <person name="Dinh H."/>
            <person name="Ebong V.E."/>
            <person name="Edwards J.R."/>
            <person name="Egan A."/>
            <person name="El-Daye J."/>
            <person name="Escobedo L."/>
            <person name="Fernandez S."/>
            <person name="Fernando P.R."/>
            <person name="Flagg N."/>
            <person name="Forbes L.D."/>
            <person name="Fowler R.G."/>
            <person name="Fu Q."/>
            <person name="Gabisi R.A."/>
            <person name="Ganer J."/>
            <person name="Garbino Pronczuk A."/>
            <person name="Garcia R.M."/>
            <person name="Garner T."/>
            <person name="Garrett T.E."/>
            <person name="Gonzalez D.A."/>
            <person name="Hamid H."/>
            <person name="Hawkins E.S."/>
            <person name="Hirani K."/>
            <person name="Hogues M.E."/>
            <person name="Hollins B."/>
            <person name="Hsiao C.-H."/>
            <person name="Jabil R."/>
            <person name="James M.L."/>
            <person name="Jhangiani S.N."/>
            <person name="Johnson B."/>
            <person name="Johnson Q."/>
            <person name="Joshi V."/>
            <person name="Kalu J.B."/>
            <person name="Kam C."/>
            <person name="Kashfia A."/>
            <person name="Keebler J."/>
            <person name="Kisamo H."/>
            <person name="Kovar C.L."/>
            <person name="Lago L.A."/>
            <person name="Lai C.-Y."/>
            <person name="Laidlaw J."/>
            <person name="Lara F."/>
            <person name="Le T.-K."/>
            <person name="Lee S.L."/>
            <person name="Legall F.H."/>
            <person name="Lemon S.J."/>
            <person name="Lewis L.R."/>
            <person name="Li B."/>
            <person name="Liu Y."/>
            <person name="Liu Y.-S."/>
            <person name="Lopez J."/>
            <person name="Lozado R.J."/>
            <person name="Lu J."/>
            <person name="Madu R.C."/>
            <person name="Maheshwari M."/>
            <person name="Maheshwari R."/>
            <person name="Malloy K."/>
            <person name="Martinez E."/>
            <person name="Mathew T."/>
            <person name="Mercado I.C."/>
            <person name="Mercado C."/>
            <person name="Meyer B."/>
            <person name="Montgomery K."/>
            <person name="Morgan M.B."/>
            <person name="Munidasa M."/>
            <person name="Nazareth L.V."/>
            <person name="Nelson J."/>
            <person name="Ng B.M."/>
            <person name="Nguyen N.B."/>
            <person name="Nguyen P.Q."/>
            <person name="Nguyen T."/>
            <person name="Obregon M."/>
            <person name="Okwuonu G.O."/>
            <person name="Onwere C.G."/>
            <person name="Orozco G."/>
            <person name="Parra A."/>
            <person name="Patel S."/>
            <person name="Patil S."/>
            <person name="Perez A."/>
            <person name="Perez Y."/>
            <person name="Pham C."/>
            <person name="Primus E.L."/>
            <person name="Pu L.-L."/>
            <person name="Puazo M."/>
            <person name="Qin X."/>
            <person name="Quiroz J.B."/>
            <person name="Reese J."/>
            <person name="Richards S."/>
            <person name="Rives C.M."/>
            <person name="Robberts R."/>
            <person name="Ruiz S.J."/>
            <person name="Ruiz M.J."/>
            <person name="Santibanez J."/>
            <person name="Schneider B.W."/>
            <person name="Sisson I."/>
            <person name="Smith M."/>
            <person name="Sodergren E."/>
            <person name="Song X.-Z."/>
            <person name="Song B.B."/>
            <person name="Summersgill H."/>
            <person name="Thelus R."/>
            <person name="Thornton R.D."/>
            <person name="Trejos Z.Y."/>
            <person name="Usmani K."/>
            <person name="Vattathil S."/>
            <person name="Villasana D."/>
            <person name="Walker D.L."/>
            <person name="Wang S."/>
            <person name="Wang K."/>
            <person name="White C.S."/>
            <person name="Williams A.C."/>
            <person name="Williamson J."/>
            <person name="Wilson K."/>
            <person name="Woghiren I.O."/>
            <person name="Woodworth J.R."/>
            <person name="Worley K.C."/>
            <person name="Wright R.A."/>
            <person name="Wu W."/>
            <person name="Young L."/>
            <person name="Zhang L."/>
            <person name="Zhang J."/>
            <person name="Zhu Y."/>
            <person name="Muzny D.M."/>
            <person name="Weinstock G."/>
            <person name="Gibbs R.A."/>
        </authorList>
    </citation>
    <scope>NUCLEOTIDE SEQUENCE [LARGE SCALE GENOMIC DNA]</scope>
    <source>
        <strain evidence="3">LSR1</strain>
    </source>
</reference>
<dbReference type="GeneID" id="103310868"/>
<evidence type="ECO:0000259" key="1">
    <source>
        <dbReference type="SMART" id="SM00597"/>
    </source>
</evidence>
<dbReference type="Pfam" id="PF05699">
    <property type="entry name" value="Dimer_Tnp_hAT"/>
    <property type="match status" value="1"/>
</dbReference>
<name>A0A8R2BAF8_ACYPI</name>
<dbReference type="InterPro" id="IPR012337">
    <property type="entry name" value="RNaseH-like_sf"/>
</dbReference>
<dbReference type="KEGG" id="api:103310868"/>
<dbReference type="GO" id="GO:0046983">
    <property type="term" value="F:protein dimerization activity"/>
    <property type="evidence" value="ECO:0007669"/>
    <property type="project" value="InterPro"/>
</dbReference>
<dbReference type="OrthoDB" id="6602388at2759"/>
<organism evidence="2 3">
    <name type="scientific">Acyrthosiphon pisum</name>
    <name type="common">Pea aphid</name>
    <dbReference type="NCBI Taxonomy" id="7029"/>
    <lineage>
        <taxon>Eukaryota</taxon>
        <taxon>Metazoa</taxon>
        <taxon>Ecdysozoa</taxon>
        <taxon>Arthropoda</taxon>
        <taxon>Hexapoda</taxon>
        <taxon>Insecta</taxon>
        <taxon>Pterygota</taxon>
        <taxon>Neoptera</taxon>
        <taxon>Paraneoptera</taxon>
        <taxon>Hemiptera</taxon>
        <taxon>Sternorrhyncha</taxon>
        <taxon>Aphidomorpha</taxon>
        <taxon>Aphidoidea</taxon>
        <taxon>Aphididae</taxon>
        <taxon>Macrosiphini</taxon>
        <taxon>Acyrthosiphon</taxon>
    </lineage>
</organism>
<dbReference type="RefSeq" id="XP_008188521.1">
    <property type="nucleotide sequence ID" value="XM_008190299.1"/>
</dbReference>
<protein>
    <recommendedName>
        <fullName evidence="1">TTF-type domain-containing protein</fullName>
    </recommendedName>
</protein>
<evidence type="ECO:0000313" key="2">
    <source>
        <dbReference type="EnsemblMetazoa" id="XP_008188521.1"/>
    </source>
</evidence>
<evidence type="ECO:0000313" key="3">
    <source>
        <dbReference type="Proteomes" id="UP000007819"/>
    </source>
</evidence>
<proteinExistence type="predicted"/>
<dbReference type="EnsemblMetazoa" id="XM_008190299.1">
    <property type="protein sequence ID" value="XP_008188521.1"/>
    <property type="gene ID" value="LOC103310868"/>
</dbReference>
<reference evidence="2" key="2">
    <citation type="submission" date="2022-06" db="UniProtKB">
        <authorList>
            <consortium name="EnsemblMetazoa"/>
        </authorList>
    </citation>
    <scope>IDENTIFICATION</scope>
</reference>
<feature type="domain" description="TTF-type" evidence="1">
    <location>
        <begin position="170"/>
        <end position="252"/>
    </location>
</feature>
<dbReference type="InterPro" id="IPR008906">
    <property type="entry name" value="HATC_C_dom"/>
</dbReference>
<dbReference type="SMART" id="SM00597">
    <property type="entry name" value="ZnF_TTF"/>
    <property type="match status" value="1"/>
</dbReference>
<sequence>MTGKNRLSGAAYRKKSKEKREKLTNVIMKSAKINNYYKKTDLPEDSSLDNIASSSTSNIVHCSENTSNVIENVLEKYSEDQSIINSNSPPQENAVLFEPKAQTNDDQVYNTTISNDPALWEINDRTKDYISINGFTQNVEKLNFSKSKRRYQGIVRGKFQDYFRYCTSNLFYSVLRNGEKVKRNFLLYSESTGKLYCVPCRLFDGVSSFSIHGFSDWKKARVKLSSHENSNHHRSCVLIMKDRSDVLKRIDSKLLLQMDTEIQYWTKVLTRVVAVVKSLSSRGLSFRGDNEIFGSTHNGNFMMAIELIAEFDPFLAQHIKTYGHLGKGHTSYLSFHTYEQFIIVMANQVTDQIIKELHKARYFSISVDSTPYISHKDQLSFILRYVSENGKPVERFLCFIENSGHKAEELIDAVLTVINSYNIDISYLRGQTYDNAMNMSGQYSGLQARIKEINPLADYIPCSAHSLNLIGTCAASCCKNASSVKELSTTRWSAREDACRSLNNNWDRVISALKEIKNNDQQKAQTRCEAKGILKSLAGFENNLMSIFWGDLLGRFNAVSKKLQSIDIDLYLVVELYESLIQYISNLRNEKMFKMYEDRASKLHGGDTEYKLDVQRKRKRKIFYDEPQDELNFYDLDKSFCNECVHFQSHIKSLKDKAPKNIRDLSTLIRSKDLQTIYPYVDIALRMFLCTPATNCSSERSFSTLRRLKTYLRSVMNNDRLNALAVLNIESELTSSINYDNIIKEFADSQSRKKI</sequence>
<dbReference type="PANTHER" id="PTHR45749">
    <property type="match status" value="1"/>
</dbReference>
<dbReference type="InterPro" id="IPR025398">
    <property type="entry name" value="DUF4371"/>
</dbReference>
<keyword evidence="3" id="KW-1185">Reference proteome</keyword>